<dbReference type="AlphaFoldDB" id="A0A3M7QKR9"/>
<dbReference type="Proteomes" id="UP000276133">
    <property type="component" value="Unassembled WGS sequence"/>
</dbReference>
<sequence>MKFKFLRLNLKVLKKFEGVLDTLVSFLVKKQSLYEFPTTQVTLLAIQKRELSIRSLFLANFSLSID</sequence>
<protein>
    <submittedName>
        <fullName evidence="1">Uncharacterized protein</fullName>
    </submittedName>
</protein>
<evidence type="ECO:0000313" key="2">
    <source>
        <dbReference type="Proteomes" id="UP000276133"/>
    </source>
</evidence>
<name>A0A3M7QKR9_BRAPC</name>
<reference evidence="1 2" key="1">
    <citation type="journal article" date="2018" name="Sci. Rep.">
        <title>Genomic signatures of local adaptation to the degree of environmental predictability in rotifers.</title>
        <authorList>
            <person name="Franch-Gras L."/>
            <person name="Hahn C."/>
            <person name="Garcia-Roger E.M."/>
            <person name="Carmona M.J."/>
            <person name="Serra M."/>
            <person name="Gomez A."/>
        </authorList>
    </citation>
    <scope>NUCLEOTIDE SEQUENCE [LARGE SCALE GENOMIC DNA]</scope>
    <source>
        <strain evidence="1">HYR1</strain>
    </source>
</reference>
<dbReference type="EMBL" id="REGN01005822">
    <property type="protein sequence ID" value="RNA11900.1"/>
    <property type="molecule type" value="Genomic_DNA"/>
</dbReference>
<organism evidence="1 2">
    <name type="scientific">Brachionus plicatilis</name>
    <name type="common">Marine rotifer</name>
    <name type="synonym">Brachionus muelleri</name>
    <dbReference type="NCBI Taxonomy" id="10195"/>
    <lineage>
        <taxon>Eukaryota</taxon>
        <taxon>Metazoa</taxon>
        <taxon>Spiralia</taxon>
        <taxon>Gnathifera</taxon>
        <taxon>Rotifera</taxon>
        <taxon>Eurotatoria</taxon>
        <taxon>Monogononta</taxon>
        <taxon>Pseudotrocha</taxon>
        <taxon>Ploima</taxon>
        <taxon>Brachionidae</taxon>
        <taxon>Brachionus</taxon>
    </lineage>
</organism>
<proteinExistence type="predicted"/>
<evidence type="ECO:0000313" key="1">
    <source>
        <dbReference type="EMBL" id="RNA11900.1"/>
    </source>
</evidence>
<gene>
    <name evidence="1" type="ORF">BpHYR1_022783</name>
</gene>
<accession>A0A3M7QKR9</accession>
<keyword evidence="2" id="KW-1185">Reference proteome</keyword>
<comment type="caution">
    <text evidence="1">The sequence shown here is derived from an EMBL/GenBank/DDBJ whole genome shotgun (WGS) entry which is preliminary data.</text>
</comment>